<feature type="region of interest" description="Disordered" evidence="1">
    <location>
        <begin position="48"/>
        <end position="69"/>
    </location>
</feature>
<gene>
    <name evidence="2" type="ORF">CYMTET_3924</name>
</gene>
<keyword evidence="3" id="KW-1185">Reference proteome</keyword>
<reference evidence="2 3" key="1">
    <citation type="journal article" date="2015" name="Genome Biol. Evol.">
        <title>Comparative Genomics of a Bacterivorous Green Alga Reveals Evolutionary Causalities and Consequences of Phago-Mixotrophic Mode of Nutrition.</title>
        <authorList>
            <person name="Burns J.A."/>
            <person name="Paasch A."/>
            <person name="Narechania A."/>
            <person name="Kim E."/>
        </authorList>
    </citation>
    <scope>NUCLEOTIDE SEQUENCE [LARGE SCALE GENOMIC DNA]</scope>
    <source>
        <strain evidence="2 3">PLY_AMNH</strain>
    </source>
</reference>
<accession>A0AAE0H2B5</accession>
<sequence>MPTSEADRERLAALDASDRKDRQCRLHRERSTLAVHIERATRARLQREALEASESEAHRKRVSSEMNPANKRARITELAATRAMLHERYLLSATELTVPTKRACAWSK</sequence>
<comment type="caution">
    <text evidence="2">The sequence shown here is derived from an EMBL/GenBank/DDBJ whole genome shotgun (WGS) entry which is preliminary data.</text>
</comment>
<evidence type="ECO:0000313" key="3">
    <source>
        <dbReference type="Proteomes" id="UP001190700"/>
    </source>
</evidence>
<organism evidence="2 3">
    <name type="scientific">Cymbomonas tetramitiformis</name>
    <dbReference type="NCBI Taxonomy" id="36881"/>
    <lineage>
        <taxon>Eukaryota</taxon>
        <taxon>Viridiplantae</taxon>
        <taxon>Chlorophyta</taxon>
        <taxon>Pyramimonadophyceae</taxon>
        <taxon>Pyramimonadales</taxon>
        <taxon>Pyramimonadaceae</taxon>
        <taxon>Cymbomonas</taxon>
    </lineage>
</organism>
<dbReference type="EMBL" id="LGRX02000428">
    <property type="protein sequence ID" value="KAK3288612.1"/>
    <property type="molecule type" value="Genomic_DNA"/>
</dbReference>
<feature type="region of interest" description="Disordered" evidence="1">
    <location>
        <begin position="1"/>
        <end position="22"/>
    </location>
</feature>
<proteinExistence type="predicted"/>
<evidence type="ECO:0000256" key="1">
    <source>
        <dbReference type="SAM" id="MobiDB-lite"/>
    </source>
</evidence>
<name>A0AAE0H2B5_9CHLO</name>
<dbReference type="Proteomes" id="UP001190700">
    <property type="component" value="Unassembled WGS sequence"/>
</dbReference>
<dbReference type="AlphaFoldDB" id="A0AAE0H2B5"/>
<protein>
    <submittedName>
        <fullName evidence="2">Uncharacterized protein</fullName>
    </submittedName>
</protein>
<evidence type="ECO:0000313" key="2">
    <source>
        <dbReference type="EMBL" id="KAK3288612.1"/>
    </source>
</evidence>